<evidence type="ECO:0000313" key="3">
    <source>
        <dbReference type="Proteomes" id="UP001432027"/>
    </source>
</evidence>
<organism evidence="2 3">
    <name type="scientific">Pristionchus entomophagus</name>
    <dbReference type="NCBI Taxonomy" id="358040"/>
    <lineage>
        <taxon>Eukaryota</taxon>
        <taxon>Metazoa</taxon>
        <taxon>Ecdysozoa</taxon>
        <taxon>Nematoda</taxon>
        <taxon>Chromadorea</taxon>
        <taxon>Rhabditida</taxon>
        <taxon>Rhabditina</taxon>
        <taxon>Diplogasteromorpha</taxon>
        <taxon>Diplogasteroidea</taxon>
        <taxon>Neodiplogasteridae</taxon>
        <taxon>Pristionchus</taxon>
    </lineage>
</organism>
<keyword evidence="3" id="KW-1185">Reference proteome</keyword>
<feature type="compositionally biased region" description="Basic and acidic residues" evidence="1">
    <location>
        <begin position="25"/>
        <end position="36"/>
    </location>
</feature>
<feature type="compositionally biased region" description="Polar residues" evidence="1">
    <location>
        <begin position="41"/>
        <end position="78"/>
    </location>
</feature>
<dbReference type="Proteomes" id="UP001432027">
    <property type="component" value="Unassembled WGS sequence"/>
</dbReference>
<reference evidence="2" key="1">
    <citation type="submission" date="2023-10" db="EMBL/GenBank/DDBJ databases">
        <title>Genome assembly of Pristionchus species.</title>
        <authorList>
            <person name="Yoshida K."/>
            <person name="Sommer R.J."/>
        </authorList>
    </citation>
    <scope>NUCLEOTIDE SEQUENCE</scope>
    <source>
        <strain evidence="2">RS0144</strain>
    </source>
</reference>
<gene>
    <name evidence="2" type="ORF">PENTCL1PPCAC_17459</name>
</gene>
<dbReference type="EMBL" id="BTSX01000004">
    <property type="protein sequence ID" value="GMS95284.1"/>
    <property type="molecule type" value="Genomic_DNA"/>
</dbReference>
<sequence length="78" mass="8660">SQSFIPFLLSFSQLIHFPSIYNRSMDDSVEGKESPDKTLNPMETQSGNGNNRGASTSKHQQGTSTNSFKSNQNSRYSI</sequence>
<accession>A0AAV5TLW8</accession>
<proteinExistence type="predicted"/>
<comment type="caution">
    <text evidence="2">The sequence shown here is derived from an EMBL/GenBank/DDBJ whole genome shotgun (WGS) entry which is preliminary data.</text>
</comment>
<name>A0AAV5TLW8_9BILA</name>
<evidence type="ECO:0000256" key="1">
    <source>
        <dbReference type="SAM" id="MobiDB-lite"/>
    </source>
</evidence>
<dbReference type="AlphaFoldDB" id="A0AAV5TLW8"/>
<feature type="non-terminal residue" evidence="2">
    <location>
        <position position="1"/>
    </location>
</feature>
<protein>
    <submittedName>
        <fullName evidence="2">Uncharacterized protein</fullName>
    </submittedName>
</protein>
<feature type="region of interest" description="Disordered" evidence="1">
    <location>
        <begin position="25"/>
        <end position="78"/>
    </location>
</feature>
<evidence type="ECO:0000313" key="2">
    <source>
        <dbReference type="EMBL" id="GMS95284.1"/>
    </source>
</evidence>